<dbReference type="OrthoDB" id="2374147at2"/>
<dbReference type="CDD" id="cd00882">
    <property type="entry name" value="Ras_like_GTPase"/>
    <property type="match status" value="1"/>
</dbReference>
<evidence type="ECO:0000259" key="1">
    <source>
        <dbReference type="Pfam" id="PF01926"/>
    </source>
</evidence>
<dbReference type="RefSeq" id="WP_091349164.1">
    <property type="nucleotide sequence ID" value="NZ_FOIF01000007.1"/>
</dbReference>
<dbReference type="InterPro" id="IPR027417">
    <property type="entry name" value="P-loop_NTPase"/>
</dbReference>
<dbReference type="Gene3D" id="3.40.50.300">
    <property type="entry name" value="P-loop containing nucleotide triphosphate hydrolases"/>
    <property type="match status" value="1"/>
</dbReference>
<dbReference type="STRING" id="1120990.SAMN03080614_10076"/>
<dbReference type="SUPFAM" id="SSF52540">
    <property type="entry name" value="P-loop containing nucleoside triphosphate hydrolases"/>
    <property type="match status" value="1"/>
</dbReference>
<accession>A0A1H9Z6T2</accession>
<dbReference type="InterPro" id="IPR006073">
    <property type="entry name" value="GTP-bd"/>
</dbReference>
<reference evidence="3" key="1">
    <citation type="submission" date="2016-10" db="EMBL/GenBank/DDBJ databases">
        <authorList>
            <person name="Varghese N."/>
            <person name="Submissions S."/>
        </authorList>
    </citation>
    <scope>NUCLEOTIDE SEQUENCE [LARGE SCALE GENOMIC DNA]</scope>
    <source>
        <strain evidence="3">DSM 13577</strain>
    </source>
</reference>
<dbReference type="EMBL" id="FOIF01000007">
    <property type="protein sequence ID" value="SES77151.1"/>
    <property type="molecule type" value="Genomic_DNA"/>
</dbReference>
<gene>
    <name evidence="2" type="ORF">SAMN03080614_10076</name>
</gene>
<dbReference type="AlphaFoldDB" id="A0A1H9Z6T2"/>
<protein>
    <submittedName>
        <fullName evidence="2">50S ribosome-binding GTPase</fullName>
    </submittedName>
</protein>
<sequence length="195" mass="22025">MKILVVGKPNVGKTLFIIQLIKQFNVDNLTYTFIHHNGHKYKKKLSIDEGINLLVSDKANHTLNIHDFTIPIKKGKGKIEISVMDSCGILPIIHHIDTIREGIAQTLQQFKQASAIFHVIDSSCYVSDSIIDKEIYDFGLQQNNYLILANKIDIERGQLTVPRIKNDFSKAIVLPVSAKTGEGMREVIKYVNKLI</sequence>
<evidence type="ECO:0000313" key="3">
    <source>
        <dbReference type="Proteomes" id="UP000243819"/>
    </source>
</evidence>
<dbReference type="Pfam" id="PF01926">
    <property type="entry name" value="MMR_HSR1"/>
    <property type="match status" value="1"/>
</dbReference>
<name>A0A1H9Z6T2_9FIRM</name>
<evidence type="ECO:0000313" key="2">
    <source>
        <dbReference type="EMBL" id="SES77151.1"/>
    </source>
</evidence>
<proteinExistence type="predicted"/>
<keyword evidence="3" id="KW-1185">Reference proteome</keyword>
<dbReference type="GO" id="GO:0005525">
    <property type="term" value="F:GTP binding"/>
    <property type="evidence" value="ECO:0007669"/>
    <property type="project" value="InterPro"/>
</dbReference>
<organism evidence="2 3">
    <name type="scientific">Anaerobranca gottschalkii DSM 13577</name>
    <dbReference type="NCBI Taxonomy" id="1120990"/>
    <lineage>
        <taxon>Bacteria</taxon>
        <taxon>Bacillati</taxon>
        <taxon>Bacillota</taxon>
        <taxon>Clostridia</taxon>
        <taxon>Eubacteriales</taxon>
        <taxon>Proteinivoracaceae</taxon>
        <taxon>Anaerobranca</taxon>
    </lineage>
</organism>
<dbReference type="Proteomes" id="UP000243819">
    <property type="component" value="Unassembled WGS sequence"/>
</dbReference>
<dbReference type="PRINTS" id="PR00449">
    <property type="entry name" value="RASTRNSFRMNG"/>
</dbReference>
<feature type="domain" description="G" evidence="1">
    <location>
        <begin position="54"/>
        <end position="151"/>
    </location>
</feature>